<sequence>MTIWQILLHFSELITVGFFLLTWRFIRWNSLCSQWDRLQRALAKVLEQCGIHSIYRFRMIVHFCPQCGQKAEPLFIFCPYCGIKLPRDEQEVILQGPAIQCTSTSLTLDSKKEGALGKSPTKRKSCFSSPQKEICCTPIKQESPDQECCPDIYVTSKAKNSPRAKRAKTISVDPLPESTIVTDNNCKKWKLGKILVQDSHGFIYEAQSASGISLEKQKYSLKLDAKDGKIYTEQNFFQRAAKKITVDKWKKSHDVPFLGIPNCVGFGLHEDIYRFLVFPDLGRSLQSILDEGIGRLSEKTVLQISCRMLDILEYIHENEYVHGDIKAENIFVNPANLQEVYLVGYYSSFRYSPGGKHGAYRERSRSPHEGTVEFISIDLHRGAAPSRRSDLETLGYCMLKWLCGSLPWSEEVMHVNTVMNQKERYKIDIAEFLRQCYGKKKIPVPIPEIHQILKDFLEQVMFLNYDEKPEYEYLKKILAQSADNIQCFAYSPLDLKI</sequence>
<dbReference type="GO" id="GO:0005524">
    <property type="term" value="F:ATP binding"/>
    <property type="evidence" value="ECO:0007669"/>
    <property type="project" value="InterPro"/>
</dbReference>
<gene>
    <name evidence="4" type="primary">VRK3</name>
</gene>
<dbReference type="OrthoDB" id="2687620at2759"/>
<dbReference type="InterPro" id="IPR008271">
    <property type="entry name" value="Ser/Thr_kinase_AS"/>
</dbReference>
<reference evidence="4" key="1">
    <citation type="submission" date="2025-08" db="UniProtKB">
        <authorList>
            <consortium name="RefSeq"/>
        </authorList>
    </citation>
    <scope>IDENTIFICATION</scope>
</reference>
<dbReference type="InterPro" id="IPR011009">
    <property type="entry name" value="Kinase-like_dom_sf"/>
</dbReference>
<dbReference type="PANTHER" id="PTHR11909">
    <property type="entry name" value="CASEIN KINASE-RELATED"/>
    <property type="match status" value="1"/>
</dbReference>
<dbReference type="GeneID" id="117359276"/>
<evidence type="ECO:0000313" key="4">
    <source>
        <dbReference type="RefSeq" id="XP_033797653.1"/>
    </source>
</evidence>
<dbReference type="SMART" id="SM00220">
    <property type="entry name" value="S_TKc"/>
    <property type="match status" value="1"/>
</dbReference>
<dbReference type="AlphaFoldDB" id="A0A6P8RA36"/>
<dbReference type="RefSeq" id="XP_033797653.1">
    <property type="nucleotide sequence ID" value="XM_033941762.1"/>
</dbReference>
<keyword evidence="4" id="KW-0418">Kinase</keyword>
<feature type="domain" description="Protein kinase" evidence="2">
    <location>
        <begin position="189"/>
        <end position="478"/>
    </location>
</feature>
<dbReference type="CTD" id="51231"/>
<keyword evidence="3" id="KW-1185">Reference proteome</keyword>
<evidence type="ECO:0000256" key="1">
    <source>
        <dbReference type="ARBA" id="ARBA00012513"/>
    </source>
</evidence>
<dbReference type="InterPro" id="IPR050235">
    <property type="entry name" value="CK1_Ser-Thr_kinase"/>
</dbReference>
<dbReference type="PROSITE" id="PS00108">
    <property type="entry name" value="PROTEIN_KINASE_ST"/>
    <property type="match status" value="1"/>
</dbReference>
<dbReference type="GO" id="GO:0004674">
    <property type="term" value="F:protein serine/threonine kinase activity"/>
    <property type="evidence" value="ECO:0007669"/>
    <property type="project" value="UniProtKB-EC"/>
</dbReference>
<proteinExistence type="predicted"/>
<dbReference type="InterPro" id="IPR000719">
    <property type="entry name" value="Prot_kinase_dom"/>
</dbReference>
<dbReference type="FunCoup" id="A0A6P8RA36">
    <property type="interactions" value="3113"/>
</dbReference>
<dbReference type="PROSITE" id="PS50011">
    <property type="entry name" value="PROTEIN_KINASE_DOM"/>
    <property type="match status" value="1"/>
</dbReference>
<dbReference type="EC" id="2.7.11.1" evidence="1"/>
<evidence type="ECO:0000259" key="2">
    <source>
        <dbReference type="PROSITE" id="PS50011"/>
    </source>
</evidence>
<name>A0A6P8RA36_GEOSA</name>
<dbReference type="Pfam" id="PF00069">
    <property type="entry name" value="Pkinase"/>
    <property type="match status" value="1"/>
</dbReference>
<protein>
    <recommendedName>
        <fullName evidence="1">non-specific serine/threonine protein kinase</fullName>
        <ecNumber evidence="1">2.7.11.1</ecNumber>
    </recommendedName>
</protein>
<dbReference type="Gene3D" id="1.10.510.10">
    <property type="entry name" value="Transferase(Phosphotransferase) domain 1"/>
    <property type="match status" value="1"/>
</dbReference>
<dbReference type="Proteomes" id="UP000515159">
    <property type="component" value="Chromosome 4"/>
</dbReference>
<evidence type="ECO:0000313" key="3">
    <source>
        <dbReference type="Proteomes" id="UP000515159"/>
    </source>
</evidence>
<dbReference type="SUPFAM" id="SSF56112">
    <property type="entry name" value="Protein kinase-like (PK-like)"/>
    <property type="match status" value="1"/>
</dbReference>
<dbReference type="InParanoid" id="A0A6P8RA36"/>
<organism evidence="3 4">
    <name type="scientific">Geotrypetes seraphini</name>
    <name type="common">Gaboon caecilian</name>
    <name type="synonym">Caecilia seraphini</name>
    <dbReference type="NCBI Taxonomy" id="260995"/>
    <lineage>
        <taxon>Eukaryota</taxon>
        <taxon>Metazoa</taxon>
        <taxon>Chordata</taxon>
        <taxon>Craniata</taxon>
        <taxon>Vertebrata</taxon>
        <taxon>Euteleostomi</taxon>
        <taxon>Amphibia</taxon>
        <taxon>Gymnophiona</taxon>
        <taxon>Geotrypetes</taxon>
    </lineage>
</organism>
<keyword evidence="4" id="KW-0808">Transferase</keyword>
<accession>A0A6P8RA36</accession>